<reference evidence="12" key="2">
    <citation type="submission" date="2025-08" db="UniProtKB">
        <authorList>
            <consortium name="Ensembl"/>
        </authorList>
    </citation>
    <scope>IDENTIFICATION</scope>
</reference>
<evidence type="ECO:0000259" key="11">
    <source>
        <dbReference type="PROSITE" id="PS50240"/>
    </source>
</evidence>
<evidence type="ECO:0000256" key="5">
    <source>
        <dbReference type="ARBA" id="ARBA00022825"/>
    </source>
</evidence>
<dbReference type="Pfam" id="PF00089">
    <property type="entry name" value="Trypsin"/>
    <property type="match status" value="1"/>
</dbReference>
<dbReference type="AlphaFoldDB" id="A0A3Q1AUR6"/>
<dbReference type="InterPro" id="IPR050127">
    <property type="entry name" value="Serine_Proteases_S1"/>
</dbReference>
<evidence type="ECO:0000256" key="6">
    <source>
        <dbReference type="ARBA" id="ARBA00023145"/>
    </source>
</evidence>
<dbReference type="PANTHER" id="PTHR24264">
    <property type="entry name" value="TRYPSIN-RELATED"/>
    <property type="match status" value="1"/>
</dbReference>
<dbReference type="Proteomes" id="UP001501940">
    <property type="component" value="Chromosome 9"/>
</dbReference>
<dbReference type="STRING" id="80972.ENSAOCP00000004509"/>
<dbReference type="GeneTree" id="ENSGT01050000244883"/>
<comment type="subcellular location">
    <subcellularLocation>
        <location evidence="1">Secreted</location>
        <location evidence="1">Extracellular space</location>
    </subcellularLocation>
</comment>
<accession>A0A3Q1AUR6</accession>
<keyword evidence="6" id="KW-0865">Zymogen</keyword>
<dbReference type="InterPro" id="IPR009003">
    <property type="entry name" value="Peptidase_S1_PA"/>
</dbReference>
<feature type="chain" id="PRO_5043557015" description="trypsin" evidence="10">
    <location>
        <begin position="16"/>
        <end position="248"/>
    </location>
</feature>
<dbReference type="SMART" id="SM00020">
    <property type="entry name" value="Tryp_SPc"/>
    <property type="match status" value="1"/>
</dbReference>
<evidence type="ECO:0000256" key="2">
    <source>
        <dbReference type="ARBA" id="ARBA00022525"/>
    </source>
</evidence>
<comment type="catalytic activity">
    <reaction evidence="8">
        <text>Preferential cleavage: Arg-|-Xaa, Lys-|-Xaa.</text>
        <dbReference type="EC" id="3.4.21.4"/>
    </reaction>
</comment>
<dbReference type="GO" id="GO:0005615">
    <property type="term" value="C:extracellular space"/>
    <property type="evidence" value="ECO:0007669"/>
    <property type="project" value="TreeGrafter"/>
</dbReference>
<evidence type="ECO:0000256" key="8">
    <source>
        <dbReference type="ARBA" id="ARBA00036320"/>
    </source>
</evidence>
<protein>
    <recommendedName>
        <fullName evidence="9">trypsin</fullName>
        <ecNumber evidence="9">3.4.21.4</ecNumber>
    </recommendedName>
</protein>
<keyword evidence="2" id="KW-0964">Secreted</keyword>
<dbReference type="FunFam" id="2.40.10.10:FF:000005">
    <property type="entry name" value="Serine protease 37"/>
    <property type="match status" value="1"/>
</dbReference>
<sequence>MKYFIFLALFAAKYAAPVQDDMIIGGYECRKNSVPYLAYVNYGFGFCAGALISRTWVVAPALCGWNTDMKVHLGEHNLGVSEGTEQIIDVEKMIDHPHVHWDYLYNNDIMLVKLSKPATLNNYVRTVSLPTSCAVAGTKCLISGWAEWSVPEGSYPDRLMCLDVPILSDTSCNSAFPGLISSNMFCAESIKEGRKESCLYDIQTPLVCNGQLQGLMSWGEDCIWKNTPGVYTKVCKYNSWIREIMMSE</sequence>
<feature type="signal peptide" evidence="10">
    <location>
        <begin position="1"/>
        <end position="15"/>
    </location>
</feature>
<evidence type="ECO:0000256" key="1">
    <source>
        <dbReference type="ARBA" id="ARBA00004239"/>
    </source>
</evidence>
<evidence type="ECO:0000256" key="10">
    <source>
        <dbReference type="SAM" id="SignalP"/>
    </source>
</evidence>
<keyword evidence="10" id="KW-0732">Signal</keyword>
<evidence type="ECO:0000256" key="3">
    <source>
        <dbReference type="ARBA" id="ARBA00022670"/>
    </source>
</evidence>
<keyword evidence="7" id="KW-1015">Disulfide bond</keyword>
<evidence type="ECO:0000256" key="9">
    <source>
        <dbReference type="ARBA" id="ARBA00038868"/>
    </source>
</evidence>
<dbReference type="SUPFAM" id="SSF50494">
    <property type="entry name" value="Trypsin-like serine proteases"/>
    <property type="match status" value="1"/>
</dbReference>
<dbReference type="PRINTS" id="PR00722">
    <property type="entry name" value="CHYMOTRYPSIN"/>
</dbReference>
<dbReference type="Ensembl" id="ENSAOCT00000007933.2">
    <property type="protein sequence ID" value="ENSAOCP00000004509.2"/>
    <property type="gene ID" value="ENSAOCG00000007922.2"/>
</dbReference>
<evidence type="ECO:0000313" key="13">
    <source>
        <dbReference type="Proteomes" id="UP001501940"/>
    </source>
</evidence>
<evidence type="ECO:0000256" key="4">
    <source>
        <dbReference type="ARBA" id="ARBA00022801"/>
    </source>
</evidence>
<dbReference type="CDD" id="cd00190">
    <property type="entry name" value="Tryp_SPc"/>
    <property type="match status" value="1"/>
</dbReference>
<keyword evidence="5" id="KW-0720">Serine protease</keyword>
<dbReference type="GO" id="GO:0006508">
    <property type="term" value="P:proteolysis"/>
    <property type="evidence" value="ECO:0007669"/>
    <property type="project" value="UniProtKB-KW"/>
</dbReference>
<feature type="domain" description="Peptidase S1" evidence="11">
    <location>
        <begin position="23"/>
        <end position="246"/>
    </location>
</feature>
<organism evidence="12 13">
    <name type="scientific">Amphiprion ocellaris</name>
    <name type="common">Clown anemonefish</name>
    <dbReference type="NCBI Taxonomy" id="80972"/>
    <lineage>
        <taxon>Eukaryota</taxon>
        <taxon>Metazoa</taxon>
        <taxon>Chordata</taxon>
        <taxon>Craniata</taxon>
        <taxon>Vertebrata</taxon>
        <taxon>Euteleostomi</taxon>
        <taxon>Actinopterygii</taxon>
        <taxon>Neopterygii</taxon>
        <taxon>Teleostei</taxon>
        <taxon>Neoteleostei</taxon>
        <taxon>Acanthomorphata</taxon>
        <taxon>Ovalentaria</taxon>
        <taxon>Pomacentridae</taxon>
        <taxon>Amphiprion</taxon>
    </lineage>
</organism>
<keyword evidence="3" id="KW-0645">Protease</keyword>
<dbReference type="Gene3D" id="2.40.10.10">
    <property type="entry name" value="Trypsin-like serine proteases"/>
    <property type="match status" value="2"/>
</dbReference>
<evidence type="ECO:0000313" key="12">
    <source>
        <dbReference type="Ensembl" id="ENSAOCP00000004509.2"/>
    </source>
</evidence>
<proteinExistence type="predicted"/>
<name>A0A3Q1AUR6_AMPOC</name>
<dbReference type="InterPro" id="IPR001254">
    <property type="entry name" value="Trypsin_dom"/>
</dbReference>
<reference evidence="12 13" key="1">
    <citation type="submission" date="2022-01" db="EMBL/GenBank/DDBJ databases">
        <title>A chromosome-scale genome assembly of the false clownfish, Amphiprion ocellaris.</title>
        <authorList>
            <person name="Ryu T."/>
        </authorList>
    </citation>
    <scope>NUCLEOTIDE SEQUENCE [LARGE SCALE GENOMIC DNA]</scope>
</reference>
<dbReference type="PANTHER" id="PTHR24264:SF15">
    <property type="entry name" value="RIKEN CDNA 2210010C04 GENE"/>
    <property type="match status" value="1"/>
</dbReference>
<dbReference type="OMA" id="YLAYVNY"/>
<keyword evidence="13" id="KW-1185">Reference proteome</keyword>
<keyword evidence="4" id="KW-0378">Hydrolase</keyword>
<reference evidence="12" key="3">
    <citation type="submission" date="2025-09" db="UniProtKB">
        <authorList>
            <consortium name="Ensembl"/>
        </authorList>
    </citation>
    <scope>IDENTIFICATION</scope>
</reference>
<dbReference type="PROSITE" id="PS50240">
    <property type="entry name" value="TRYPSIN_DOM"/>
    <property type="match status" value="1"/>
</dbReference>
<dbReference type="GO" id="GO:0004252">
    <property type="term" value="F:serine-type endopeptidase activity"/>
    <property type="evidence" value="ECO:0007669"/>
    <property type="project" value="UniProtKB-EC"/>
</dbReference>
<evidence type="ECO:0000256" key="7">
    <source>
        <dbReference type="ARBA" id="ARBA00023157"/>
    </source>
</evidence>
<dbReference type="EC" id="3.4.21.4" evidence="9"/>
<dbReference type="InterPro" id="IPR043504">
    <property type="entry name" value="Peptidase_S1_PA_chymotrypsin"/>
</dbReference>
<dbReference type="InterPro" id="IPR001314">
    <property type="entry name" value="Peptidase_S1A"/>
</dbReference>